<dbReference type="Proteomes" id="UP000316429">
    <property type="component" value="Unassembled WGS sequence"/>
</dbReference>
<protein>
    <submittedName>
        <fullName evidence="2">HNH endonuclease</fullName>
    </submittedName>
</protein>
<dbReference type="InterPro" id="IPR029471">
    <property type="entry name" value="HNH_5"/>
</dbReference>
<feature type="domain" description="HNH endonuclease 5" evidence="1">
    <location>
        <begin position="4"/>
        <end position="56"/>
    </location>
</feature>
<dbReference type="RefSeq" id="WP_140831774.1">
    <property type="nucleotide sequence ID" value="NZ_VFYP01000006.1"/>
</dbReference>
<accession>A0A504UHP5</accession>
<dbReference type="Pfam" id="PF14279">
    <property type="entry name" value="HNH_5"/>
    <property type="match status" value="1"/>
</dbReference>
<reference evidence="2 3" key="1">
    <citation type="submission" date="2019-06" db="EMBL/GenBank/DDBJ databases">
        <title>Rhizobium sp. CL12 isolated from roots of soybean.</title>
        <authorList>
            <person name="Wang C."/>
        </authorList>
    </citation>
    <scope>NUCLEOTIDE SEQUENCE [LARGE SCALE GENOMIC DNA]</scope>
    <source>
        <strain evidence="2 3">CL12</strain>
    </source>
</reference>
<evidence type="ECO:0000313" key="3">
    <source>
        <dbReference type="Proteomes" id="UP000316429"/>
    </source>
</evidence>
<organism evidence="2 3">
    <name type="scientific">Rhizobium glycinendophyticum</name>
    <dbReference type="NCBI Taxonomy" id="2589807"/>
    <lineage>
        <taxon>Bacteria</taxon>
        <taxon>Pseudomonadati</taxon>
        <taxon>Pseudomonadota</taxon>
        <taxon>Alphaproteobacteria</taxon>
        <taxon>Hyphomicrobiales</taxon>
        <taxon>Rhizobiaceae</taxon>
        <taxon>Rhizobium/Agrobacterium group</taxon>
        <taxon>Rhizobium</taxon>
    </lineage>
</organism>
<keyword evidence="2" id="KW-0255">Endonuclease</keyword>
<dbReference type="GO" id="GO:0004519">
    <property type="term" value="F:endonuclease activity"/>
    <property type="evidence" value="ECO:0007669"/>
    <property type="project" value="UniProtKB-KW"/>
</dbReference>
<comment type="caution">
    <text evidence="2">The sequence shown here is derived from an EMBL/GenBank/DDBJ whole genome shotgun (WGS) entry which is preliminary data.</text>
</comment>
<dbReference type="OrthoDB" id="674231at2"/>
<sequence>MSNCWICSATIDAANDTREHLIPNSIGGRKKVSGFICVSCNSDAGQTWDAELARQLQPLSTLFNVQRERGTVPPLRVETTAGEKLTIRPGEPLLHTHPEFKETPLPSGQRLLEIRARSIDEAKGMIKGLKKNYPQIDEDDLISQLKVVETYPEGVFHHKIQFGGAVSGRSIVKSCAALAASLEIPPDNCQFAIDYLRDPNGEPCFGYYNETELVTGRVAGVPMNCLAVKADPADGLVLAYVEYFGAQRVVACLGDGYSGEPKSSVYCFDPRSGQELPVSVSLTFSKADIDQIYDYQKISPEGMKTAFDAVVGPAVAESHKREQDRVLERAVEKAFASCGAEEGEILTQEHLRKIAGTVFEEMAPHLMHRLRRIDGAK</sequence>
<keyword evidence="3" id="KW-1185">Reference proteome</keyword>
<keyword evidence="2" id="KW-0378">Hydrolase</keyword>
<name>A0A504UHP5_9HYPH</name>
<proteinExistence type="predicted"/>
<evidence type="ECO:0000313" key="2">
    <source>
        <dbReference type="EMBL" id="TPP04952.1"/>
    </source>
</evidence>
<dbReference type="EMBL" id="VFYP01000006">
    <property type="protein sequence ID" value="TPP04952.1"/>
    <property type="molecule type" value="Genomic_DNA"/>
</dbReference>
<evidence type="ECO:0000259" key="1">
    <source>
        <dbReference type="Pfam" id="PF14279"/>
    </source>
</evidence>
<dbReference type="AlphaFoldDB" id="A0A504UHP5"/>
<keyword evidence="2" id="KW-0540">Nuclease</keyword>
<gene>
    <name evidence="2" type="ORF">FJQ55_21225</name>
</gene>